<organism evidence="2 3">
    <name type="scientific">Caerostris extrusa</name>
    <name type="common">Bark spider</name>
    <name type="synonym">Caerostris bankana</name>
    <dbReference type="NCBI Taxonomy" id="172846"/>
    <lineage>
        <taxon>Eukaryota</taxon>
        <taxon>Metazoa</taxon>
        <taxon>Ecdysozoa</taxon>
        <taxon>Arthropoda</taxon>
        <taxon>Chelicerata</taxon>
        <taxon>Arachnida</taxon>
        <taxon>Araneae</taxon>
        <taxon>Araneomorphae</taxon>
        <taxon>Entelegynae</taxon>
        <taxon>Araneoidea</taxon>
        <taxon>Araneidae</taxon>
        <taxon>Caerostris</taxon>
    </lineage>
</organism>
<feature type="region of interest" description="Disordered" evidence="1">
    <location>
        <begin position="1"/>
        <end position="24"/>
    </location>
</feature>
<keyword evidence="3" id="KW-1185">Reference proteome</keyword>
<name>A0AAV4UN30_CAEEX</name>
<protein>
    <submittedName>
        <fullName evidence="2">Uncharacterized protein</fullName>
    </submittedName>
</protein>
<accession>A0AAV4UN30</accession>
<reference evidence="2 3" key="1">
    <citation type="submission" date="2021-06" db="EMBL/GenBank/DDBJ databases">
        <title>Caerostris extrusa draft genome.</title>
        <authorList>
            <person name="Kono N."/>
            <person name="Arakawa K."/>
        </authorList>
    </citation>
    <scope>NUCLEOTIDE SEQUENCE [LARGE SCALE GENOMIC DNA]</scope>
</reference>
<evidence type="ECO:0000313" key="3">
    <source>
        <dbReference type="Proteomes" id="UP001054945"/>
    </source>
</evidence>
<evidence type="ECO:0000313" key="2">
    <source>
        <dbReference type="EMBL" id="GIY59184.1"/>
    </source>
</evidence>
<dbReference type="AlphaFoldDB" id="A0AAV4UN30"/>
<sequence>MRRSAVFQRGGIPRNISSDSNENVSSAIREDMMDIPSGIGNESCLCCLITSNISKTFKLDIVSPASTGSWIQWV</sequence>
<proteinExistence type="predicted"/>
<evidence type="ECO:0000256" key="1">
    <source>
        <dbReference type="SAM" id="MobiDB-lite"/>
    </source>
</evidence>
<gene>
    <name evidence="2" type="ORF">CEXT_582071</name>
</gene>
<dbReference type="Proteomes" id="UP001054945">
    <property type="component" value="Unassembled WGS sequence"/>
</dbReference>
<dbReference type="EMBL" id="BPLR01013177">
    <property type="protein sequence ID" value="GIY59184.1"/>
    <property type="molecule type" value="Genomic_DNA"/>
</dbReference>
<comment type="caution">
    <text evidence="2">The sequence shown here is derived from an EMBL/GenBank/DDBJ whole genome shotgun (WGS) entry which is preliminary data.</text>
</comment>
<feature type="compositionally biased region" description="Polar residues" evidence="1">
    <location>
        <begin position="15"/>
        <end position="24"/>
    </location>
</feature>